<dbReference type="InterPro" id="IPR000843">
    <property type="entry name" value="HTH_LacI"/>
</dbReference>
<dbReference type="InterPro" id="IPR010982">
    <property type="entry name" value="Lambda_DNA-bd_dom_sf"/>
</dbReference>
<evidence type="ECO:0000256" key="1">
    <source>
        <dbReference type="ARBA" id="ARBA00023015"/>
    </source>
</evidence>
<protein>
    <submittedName>
        <fullName evidence="5">LacI family transcriptional regulator</fullName>
    </submittedName>
</protein>
<gene>
    <name evidence="5" type="ORF">ATL31_2101</name>
</gene>
<dbReference type="SUPFAM" id="SSF47413">
    <property type="entry name" value="lambda repressor-like DNA-binding domains"/>
    <property type="match status" value="1"/>
</dbReference>
<organism evidence="5 6">
    <name type="scientific">Phycicoccus duodecadis</name>
    <dbReference type="NCBI Taxonomy" id="173053"/>
    <lineage>
        <taxon>Bacteria</taxon>
        <taxon>Bacillati</taxon>
        <taxon>Actinomycetota</taxon>
        <taxon>Actinomycetes</taxon>
        <taxon>Micrococcales</taxon>
        <taxon>Intrasporangiaceae</taxon>
        <taxon>Phycicoccus</taxon>
    </lineage>
</organism>
<evidence type="ECO:0000259" key="4">
    <source>
        <dbReference type="PROSITE" id="PS50932"/>
    </source>
</evidence>
<dbReference type="InterPro" id="IPR028082">
    <property type="entry name" value="Peripla_BP_I"/>
</dbReference>
<dbReference type="SMART" id="SM00354">
    <property type="entry name" value="HTH_LACI"/>
    <property type="match status" value="1"/>
</dbReference>
<name>A0A2N3YK83_9MICO</name>
<dbReference type="GO" id="GO:0003700">
    <property type="term" value="F:DNA-binding transcription factor activity"/>
    <property type="evidence" value="ECO:0007669"/>
    <property type="project" value="TreeGrafter"/>
</dbReference>
<evidence type="ECO:0000313" key="6">
    <source>
        <dbReference type="Proteomes" id="UP000233781"/>
    </source>
</evidence>
<reference evidence="5 6" key="1">
    <citation type="submission" date="2017-12" db="EMBL/GenBank/DDBJ databases">
        <title>Sequencing the genomes of 1000 Actinobacteria strains.</title>
        <authorList>
            <person name="Klenk H.-P."/>
        </authorList>
    </citation>
    <scope>NUCLEOTIDE SEQUENCE [LARGE SCALE GENOMIC DNA]</scope>
    <source>
        <strain evidence="5 6">DSM 12806</strain>
    </source>
</reference>
<dbReference type="Proteomes" id="UP000233781">
    <property type="component" value="Unassembled WGS sequence"/>
</dbReference>
<feature type="domain" description="HTH lacI-type" evidence="4">
    <location>
        <begin position="4"/>
        <end position="58"/>
    </location>
</feature>
<dbReference type="PROSITE" id="PS50932">
    <property type="entry name" value="HTH_LACI_2"/>
    <property type="match status" value="1"/>
</dbReference>
<proteinExistence type="predicted"/>
<dbReference type="OrthoDB" id="3595338at2"/>
<comment type="caution">
    <text evidence="5">The sequence shown here is derived from an EMBL/GenBank/DDBJ whole genome shotgun (WGS) entry which is preliminary data.</text>
</comment>
<dbReference type="SUPFAM" id="SSF53822">
    <property type="entry name" value="Periplasmic binding protein-like I"/>
    <property type="match status" value="1"/>
</dbReference>
<dbReference type="Pfam" id="PF13377">
    <property type="entry name" value="Peripla_BP_3"/>
    <property type="match status" value="1"/>
</dbReference>
<evidence type="ECO:0000256" key="2">
    <source>
        <dbReference type="ARBA" id="ARBA00023125"/>
    </source>
</evidence>
<dbReference type="InterPro" id="IPR046335">
    <property type="entry name" value="LacI/GalR-like_sensor"/>
</dbReference>
<keyword evidence="6" id="KW-1185">Reference proteome</keyword>
<dbReference type="PANTHER" id="PTHR30146">
    <property type="entry name" value="LACI-RELATED TRANSCRIPTIONAL REPRESSOR"/>
    <property type="match status" value="1"/>
</dbReference>
<dbReference type="EMBL" id="PJNE01000001">
    <property type="protein sequence ID" value="PKW27263.1"/>
    <property type="molecule type" value="Genomic_DNA"/>
</dbReference>
<dbReference type="PANTHER" id="PTHR30146:SF109">
    <property type="entry name" value="HTH-TYPE TRANSCRIPTIONAL REGULATOR GALS"/>
    <property type="match status" value="1"/>
</dbReference>
<evidence type="ECO:0000256" key="3">
    <source>
        <dbReference type="ARBA" id="ARBA00023163"/>
    </source>
</evidence>
<dbReference type="RefSeq" id="WP_101395713.1">
    <property type="nucleotide sequence ID" value="NZ_PJNE01000001.1"/>
</dbReference>
<evidence type="ECO:0000313" key="5">
    <source>
        <dbReference type="EMBL" id="PKW27263.1"/>
    </source>
</evidence>
<dbReference type="Gene3D" id="3.40.50.2300">
    <property type="match status" value="2"/>
</dbReference>
<keyword evidence="1" id="KW-0805">Transcription regulation</keyword>
<dbReference type="Pfam" id="PF00356">
    <property type="entry name" value="LacI"/>
    <property type="match status" value="1"/>
</dbReference>
<accession>A0A2N3YK83</accession>
<dbReference type="AlphaFoldDB" id="A0A2N3YK83"/>
<dbReference type="GO" id="GO:0000976">
    <property type="term" value="F:transcription cis-regulatory region binding"/>
    <property type="evidence" value="ECO:0007669"/>
    <property type="project" value="TreeGrafter"/>
</dbReference>
<dbReference type="CDD" id="cd01392">
    <property type="entry name" value="HTH_LacI"/>
    <property type="match status" value="1"/>
</dbReference>
<dbReference type="Gene3D" id="1.10.260.40">
    <property type="entry name" value="lambda repressor-like DNA-binding domains"/>
    <property type="match status" value="1"/>
</dbReference>
<keyword evidence="3" id="KW-0804">Transcription</keyword>
<sequence length="335" mass="36303">MSRPTIYDVARESGFSIKTVSRVINEAPNVRSETVARVRAAIELLQYHPDPAAQRLGGGKLPTVGVVVDSVDDPFFAQVIAVIEARAMDVGMDVLVASTGMDETRMRTQIRRLARRGVAGLIVAPFGDTRTVEEALPDDVPVVVIDRKCGVTSKDVVRVTDEQGATDAVRHLVARGHRRIGFLGKLSAFDTLVDRYNGYERALTEAGIEIVPQLVETRAWTSDEAYPYALAMLATADAPTAVFAASPMMGLGVLRAQQRLHRQDVALVIFGDYPVAELMTPPTTVVDQRPVALADTAFDHLVRRIQDPTAEVLDTVLPTLLVARGSGELAPREGV</sequence>
<keyword evidence="2" id="KW-0238">DNA-binding</keyword>
<dbReference type="CDD" id="cd06267">
    <property type="entry name" value="PBP1_LacI_sugar_binding-like"/>
    <property type="match status" value="1"/>
</dbReference>